<dbReference type="SUPFAM" id="SSF53474">
    <property type="entry name" value="alpha/beta-Hydrolases"/>
    <property type="match status" value="1"/>
</dbReference>
<keyword evidence="4" id="KW-0472">Membrane</keyword>
<keyword evidence="4" id="KW-0812">Transmembrane</keyword>
<dbReference type="GO" id="GO:0016787">
    <property type="term" value="F:hydrolase activity"/>
    <property type="evidence" value="ECO:0007669"/>
    <property type="project" value="UniProtKB-KW"/>
</dbReference>
<evidence type="ECO:0000256" key="1">
    <source>
        <dbReference type="ARBA" id="ARBA00022801"/>
    </source>
</evidence>
<dbReference type="EMBL" id="JBBWUH010000012">
    <property type="protein sequence ID" value="KAK8153668.1"/>
    <property type="molecule type" value="Genomic_DNA"/>
</dbReference>
<sequence>MDSRLELALRALSFCYGVLAALRWLWFALLDGSLLRRRGKQAQRDLAAARRRFWDLSASPLPNFQHAFFTTDAGVKLHYVASSWNPGDNPNLVILLHGFPDSWVLWREFLTRQKLDRESVYVALDLPGYGGSDSLPVYNADNVLETVTAFVLGMRERCIQEEDDDRGQVVIVSHDWGAVVASRLASEAPQLADHYIMTSAPIVPLAINNIMTRLASSQRMLHTWTKEPLRLTLLRNAFRTVEPVLSQIRKSSYVFAFRLPVPLIRIISYLTGTTYLGLVHTIAAQGLSASVAQKPTYAIEALASSLGPSPSQCVAPPAASSSSSSLSTTDANPSPPDTTTPSSLAYPPSVAARARSPTASWLHATAYYRDGLAVARWTKSLQTILSLSALDPSSSVSPQTSHSPQTSFNPRASLPTIDTSTTNGGGGGGSVSSAGSTPRRRRSSAAAALGALMHGGKNGNGNGSQHPHHSPEHPQRRRSSLSVGSSIFDTGSGIGGPAGGVLRAPATIVVGGADVAFDWRLCLEGMAEFVGYKGGTVVLVEGAAHWVVREDVGVRVLARVVGGVVGAEDEGDGDDGEKGEGGGGVGVNGEERGQGVVDEKKGNGGAGSGMKSLLSGLSGVRVVVER</sequence>
<keyword evidence="1 6" id="KW-0378">Hydrolase</keyword>
<organism evidence="6 7">
    <name type="scientific">Phyllosticta citrichinensis</name>
    <dbReference type="NCBI Taxonomy" id="1130410"/>
    <lineage>
        <taxon>Eukaryota</taxon>
        <taxon>Fungi</taxon>
        <taxon>Dikarya</taxon>
        <taxon>Ascomycota</taxon>
        <taxon>Pezizomycotina</taxon>
        <taxon>Dothideomycetes</taxon>
        <taxon>Dothideomycetes incertae sedis</taxon>
        <taxon>Botryosphaeriales</taxon>
        <taxon>Phyllostictaceae</taxon>
        <taxon>Phyllosticta</taxon>
    </lineage>
</organism>
<evidence type="ECO:0000256" key="4">
    <source>
        <dbReference type="SAM" id="Phobius"/>
    </source>
</evidence>
<name>A0ABR1XGH2_9PEZI</name>
<evidence type="ECO:0000313" key="7">
    <source>
        <dbReference type="Proteomes" id="UP001456524"/>
    </source>
</evidence>
<feature type="domain" description="AB hydrolase-1" evidence="5">
    <location>
        <begin position="93"/>
        <end position="215"/>
    </location>
</feature>
<reference evidence="6 7" key="1">
    <citation type="journal article" date="2022" name="G3 (Bethesda)">
        <title>Enemy or ally: a genomic approach to elucidate the lifestyle of Phyllosticta citrichinaensis.</title>
        <authorList>
            <person name="Buijs V.A."/>
            <person name="Groenewald J.Z."/>
            <person name="Haridas S."/>
            <person name="LaButti K.M."/>
            <person name="Lipzen A."/>
            <person name="Martin F.M."/>
            <person name="Barry K."/>
            <person name="Grigoriev I.V."/>
            <person name="Crous P.W."/>
            <person name="Seidl M.F."/>
        </authorList>
    </citation>
    <scope>NUCLEOTIDE SEQUENCE [LARGE SCALE GENOMIC DNA]</scope>
    <source>
        <strain evidence="6 7">CBS 129764</strain>
    </source>
</reference>
<keyword evidence="4" id="KW-1133">Transmembrane helix</keyword>
<comment type="similarity">
    <text evidence="2">Belongs to the AB hydrolase superfamily. Epoxide hydrolase family.</text>
</comment>
<feature type="region of interest" description="Disordered" evidence="3">
    <location>
        <begin position="567"/>
        <end position="613"/>
    </location>
</feature>
<evidence type="ECO:0000256" key="2">
    <source>
        <dbReference type="ARBA" id="ARBA00038334"/>
    </source>
</evidence>
<feature type="compositionally biased region" description="Low complexity" evidence="3">
    <location>
        <begin position="391"/>
        <end position="407"/>
    </location>
</feature>
<feature type="region of interest" description="Disordered" evidence="3">
    <location>
        <begin position="313"/>
        <end position="349"/>
    </location>
</feature>
<evidence type="ECO:0000259" key="5">
    <source>
        <dbReference type="Pfam" id="PF12697"/>
    </source>
</evidence>
<dbReference type="InterPro" id="IPR000639">
    <property type="entry name" value="Epox_hydrolase-like"/>
</dbReference>
<dbReference type="Pfam" id="PF12697">
    <property type="entry name" value="Abhydrolase_6"/>
    <property type="match status" value="1"/>
</dbReference>
<feature type="region of interest" description="Disordered" evidence="3">
    <location>
        <begin position="391"/>
        <end position="489"/>
    </location>
</feature>
<feature type="compositionally biased region" description="Basic and acidic residues" evidence="3">
    <location>
        <begin position="589"/>
        <end position="602"/>
    </location>
</feature>
<evidence type="ECO:0000313" key="6">
    <source>
        <dbReference type="EMBL" id="KAK8153668.1"/>
    </source>
</evidence>
<evidence type="ECO:0000256" key="3">
    <source>
        <dbReference type="SAM" id="MobiDB-lite"/>
    </source>
</evidence>
<feature type="compositionally biased region" description="Acidic residues" evidence="3">
    <location>
        <begin position="567"/>
        <end position="577"/>
    </location>
</feature>
<keyword evidence="7" id="KW-1185">Reference proteome</keyword>
<dbReference type="InterPro" id="IPR029058">
    <property type="entry name" value="AB_hydrolase_fold"/>
</dbReference>
<dbReference type="PRINTS" id="PR00412">
    <property type="entry name" value="EPOXHYDRLASE"/>
</dbReference>
<feature type="compositionally biased region" description="Low complexity" evidence="3">
    <location>
        <begin position="313"/>
        <end position="332"/>
    </location>
</feature>
<dbReference type="InterPro" id="IPR000073">
    <property type="entry name" value="AB_hydrolase_1"/>
</dbReference>
<proteinExistence type="inferred from homology"/>
<dbReference type="PANTHER" id="PTHR43329">
    <property type="entry name" value="EPOXIDE HYDROLASE"/>
    <property type="match status" value="1"/>
</dbReference>
<comment type="caution">
    <text evidence="6">The sequence shown here is derived from an EMBL/GenBank/DDBJ whole genome shotgun (WGS) entry which is preliminary data.</text>
</comment>
<feature type="transmembrane region" description="Helical" evidence="4">
    <location>
        <begin position="7"/>
        <end position="29"/>
    </location>
</feature>
<accession>A0ABR1XGH2</accession>
<dbReference type="Proteomes" id="UP001456524">
    <property type="component" value="Unassembled WGS sequence"/>
</dbReference>
<gene>
    <name evidence="6" type="ORF">IWX90DRAFT_444848</name>
</gene>
<dbReference type="Gene3D" id="3.40.50.1820">
    <property type="entry name" value="alpha/beta hydrolase"/>
    <property type="match status" value="1"/>
</dbReference>
<protein>
    <submittedName>
        <fullName evidence="6">Alpha/Beta hydrolase protein</fullName>
    </submittedName>
</protein>